<feature type="region of interest" description="Disordered" evidence="1">
    <location>
        <begin position="215"/>
        <end position="236"/>
    </location>
</feature>
<name>A0A9P1DK61_9DINO</name>
<organism evidence="2">
    <name type="scientific">Cladocopium goreaui</name>
    <dbReference type="NCBI Taxonomy" id="2562237"/>
    <lineage>
        <taxon>Eukaryota</taxon>
        <taxon>Sar</taxon>
        <taxon>Alveolata</taxon>
        <taxon>Dinophyceae</taxon>
        <taxon>Suessiales</taxon>
        <taxon>Symbiodiniaceae</taxon>
        <taxon>Cladocopium</taxon>
    </lineage>
</organism>
<comment type="caution">
    <text evidence="2">The sequence shown here is derived from an EMBL/GenBank/DDBJ whole genome shotgun (WGS) entry which is preliminary data.</text>
</comment>
<evidence type="ECO:0000313" key="3">
    <source>
        <dbReference type="EMBL" id="CAL4799092.1"/>
    </source>
</evidence>
<evidence type="ECO:0000256" key="1">
    <source>
        <dbReference type="SAM" id="MobiDB-lite"/>
    </source>
</evidence>
<dbReference type="EMBL" id="CAMXCT030005224">
    <property type="protein sequence ID" value="CAL4799092.1"/>
    <property type="molecule type" value="Genomic_DNA"/>
</dbReference>
<sequence length="236" mass="26795">MHKLFDLLEDGSRFPSVSLGHCVLHVNACRDFVPAFLETVVASDLGIFQELEGFHYSPVERNTCVSIHCFLDKLQEQFACVRHATLLYNAHLVYTNLPLDDMRVLYSYLVAFNGAVSSQKLNKPPFGPTEHVCNCPAVAANGLTSLEILLGNALICGRSDFRTAHPVKIHQIPRPTDVYSILSFPMKQRAVWEGKFRHTQIPKENPRYIMYRRGRPRSRFMPPPADKQIAQNPHHS</sequence>
<keyword evidence="4" id="KW-1185">Reference proteome</keyword>
<proteinExistence type="predicted"/>
<gene>
    <name evidence="2" type="ORF">C1SCF055_LOCUS36909</name>
</gene>
<dbReference type="EMBL" id="CAMXCT020005224">
    <property type="protein sequence ID" value="CAL1165155.1"/>
    <property type="molecule type" value="Genomic_DNA"/>
</dbReference>
<dbReference type="Proteomes" id="UP001152797">
    <property type="component" value="Unassembled WGS sequence"/>
</dbReference>
<dbReference type="AlphaFoldDB" id="A0A9P1DK61"/>
<protein>
    <submittedName>
        <fullName evidence="2">Uncharacterized protein</fullName>
    </submittedName>
</protein>
<accession>A0A9P1DK61</accession>
<dbReference type="OrthoDB" id="240546at2759"/>
<dbReference type="EMBL" id="CAMXCT010005224">
    <property type="protein sequence ID" value="CAI4011780.1"/>
    <property type="molecule type" value="Genomic_DNA"/>
</dbReference>
<reference evidence="3 4" key="2">
    <citation type="submission" date="2024-05" db="EMBL/GenBank/DDBJ databases">
        <authorList>
            <person name="Chen Y."/>
            <person name="Shah S."/>
            <person name="Dougan E. K."/>
            <person name="Thang M."/>
            <person name="Chan C."/>
        </authorList>
    </citation>
    <scope>NUCLEOTIDE SEQUENCE [LARGE SCALE GENOMIC DNA]</scope>
</reference>
<reference evidence="2" key="1">
    <citation type="submission" date="2022-10" db="EMBL/GenBank/DDBJ databases">
        <authorList>
            <person name="Chen Y."/>
            <person name="Dougan E. K."/>
            <person name="Chan C."/>
            <person name="Rhodes N."/>
            <person name="Thang M."/>
        </authorList>
    </citation>
    <scope>NUCLEOTIDE SEQUENCE</scope>
</reference>
<evidence type="ECO:0000313" key="2">
    <source>
        <dbReference type="EMBL" id="CAI4011780.1"/>
    </source>
</evidence>
<evidence type="ECO:0000313" key="4">
    <source>
        <dbReference type="Proteomes" id="UP001152797"/>
    </source>
</evidence>